<dbReference type="EMBL" id="GGFM01010391">
    <property type="protein sequence ID" value="MBW31142.1"/>
    <property type="molecule type" value="Transcribed_RNA"/>
</dbReference>
<organism evidence="1">
    <name type="scientific">Anopheles braziliensis</name>
    <dbReference type="NCBI Taxonomy" id="58242"/>
    <lineage>
        <taxon>Eukaryota</taxon>
        <taxon>Metazoa</taxon>
        <taxon>Ecdysozoa</taxon>
        <taxon>Arthropoda</taxon>
        <taxon>Hexapoda</taxon>
        <taxon>Insecta</taxon>
        <taxon>Pterygota</taxon>
        <taxon>Neoptera</taxon>
        <taxon>Endopterygota</taxon>
        <taxon>Diptera</taxon>
        <taxon>Nematocera</taxon>
        <taxon>Culicoidea</taxon>
        <taxon>Culicidae</taxon>
        <taxon>Anophelinae</taxon>
        <taxon>Anopheles</taxon>
    </lineage>
</organism>
<sequence length="66" mass="7724">MVAAHTITTITSTSILLPVTEGVPCRAWRPMRRIRIRMNPLPREWPLVTDWCWPPDRHFLAACKTR</sequence>
<protein>
    <submittedName>
        <fullName evidence="1">Putative secreted peptide</fullName>
    </submittedName>
</protein>
<dbReference type="AlphaFoldDB" id="A0A2M3ZRM7"/>
<name>A0A2M3ZRM7_9DIPT</name>
<accession>A0A2M3ZRM7</accession>
<reference evidence="1" key="1">
    <citation type="submission" date="2018-01" db="EMBL/GenBank/DDBJ databases">
        <title>An insight into the sialome of Amazonian anophelines.</title>
        <authorList>
            <person name="Ribeiro J.M."/>
            <person name="Scarpassa V."/>
            <person name="Calvo E."/>
        </authorList>
    </citation>
    <scope>NUCLEOTIDE SEQUENCE</scope>
    <source>
        <tissue evidence="1">Salivary glands</tissue>
    </source>
</reference>
<evidence type="ECO:0000313" key="1">
    <source>
        <dbReference type="EMBL" id="MBW31142.1"/>
    </source>
</evidence>
<proteinExistence type="predicted"/>